<dbReference type="EMBL" id="LWMS01000010">
    <property type="protein sequence ID" value="PWL08777.1"/>
    <property type="molecule type" value="Genomic_DNA"/>
</dbReference>
<reference evidence="8 10" key="2">
    <citation type="journal article" date="2017" name="BMC Genomics">
        <title>Genomic analysis of methanogenic archaea reveals a shift towards energy conservation.</title>
        <authorList>
            <person name="Gilmore S.P."/>
            <person name="Henske J.K."/>
            <person name="Sexton J.A."/>
            <person name="Solomon K.V."/>
            <person name="Seppala S."/>
            <person name="Yoo J.I."/>
            <person name="Huyett L.M."/>
            <person name="Pressman A."/>
            <person name="Cogan J.Z."/>
            <person name="Kivenson V."/>
            <person name="Peng X."/>
            <person name="Tan Y."/>
            <person name="Valentine D.L."/>
            <person name="O'Malley M.A."/>
        </authorList>
    </citation>
    <scope>NUCLEOTIDE SEQUENCE [LARGE SCALE GENOMIC DNA]</scope>
    <source>
        <strain evidence="8 10">1R-7</strain>
    </source>
</reference>
<comment type="similarity">
    <text evidence="2">Belongs to the ComB family.</text>
</comment>
<evidence type="ECO:0000313" key="11">
    <source>
        <dbReference type="Proteomes" id="UP000246004"/>
    </source>
</evidence>
<dbReference type="PANTHER" id="PTHR37311">
    <property type="entry name" value="2-PHOSPHOSULFOLACTATE PHOSPHATASE-RELATED"/>
    <property type="match status" value="1"/>
</dbReference>
<reference evidence="9 11" key="1">
    <citation type="submission" date="2016-04" db="EMBL/GenBank/DDBJ databases">
        <title>Genome sequence of Methanosphaera cuniculi DSM 4103.</title>
        <authorList>
            <person name="Poehlein A."/>
            <person name="Seedorf H."/>
            <person name="Daniel R."/>
        </authorList>
    </citation>
    <scope>NUCLEOTIDE SEQUENCE [LARGE SCALE GENOMIC DNA]</scope>
    <source>
        <strain evidence="9 11">DSM 4103</strain>
    </source>
</reference>
<dbReference type="GO" id="GO:0050532">
    <property type="term" value="F:2-phosphosulfolactate phosphatase activity"/>
    <property type="evidence" value="ECO:0007669"/>
    <property type="project" value="UniProtKB-UniRule"/>
</dbReference>
<dbReference type="AlphaFoldDB" id="A0A2A2HFB4"/>
<dbReference type="InterPro" id="IPR005238">
    <property type="entry name" value="ComB-like"/>
</dbReference>
<evidence type="ECO:0000313" key="10">
    <source>
        <dbReference type="Proteomes" id="UP000217528"/>
    </source>
</evidence>
<dbReference type="SUPFAM" id="SSF142823">
    <property type="entry name" value="ComB-like"/>
    <property type="match status" value="1"/>
</dbReference>
<comment type="catalytic activity">
    <reaction evidence="6">
        <text>(2R)-O-phospho-3-sulfolactate + H2O = (2R)-3-sulfolactate + phosphate</text>
        <dbReference type="Rhea" id="RHEA:23416"/>
        <dbReference type="ChEBI" id="CHEBI:15377"/>
        <dbReference type="ChEBI" id="CHEBI:15597"/>
        <dbReference type="ChEBI" id="CHEBI:43474"/>
        <dbReference type="ChEBI" id="CHEBI:58738"/>
        <dbReference type="EC" id="3.1.3.71"/>
    </reaction>
</comment>
<comment type="cofactor">
    <cofactor evidence="1">
        <name>Mg(2+)</name>
        <dbReference type="ChEBI" id="CHEBI:18420"/>
    </cofactor>
</comment>
<proteinExistence type="inferred from homology"/>
<gene>
    <name evidence="9" type="primary">comB</name>
    <name evidence="8" type="ORF">ASJ82_05200</name>
    <name evidence="9" type="ORF">MSCUN_04910</name>
</gene>
<evidence type="ECO:0000313" key="9">
    <source>
        <dbReference type="EMBL" id="PWL08777.1"/>
    </source>
</evidence>
<evidence type="ECO:0000256" key="4">
    <source>
        <dbReference type="ARBA" id="ARBA00022801"/>
    </source>
</evidence>
<evidence type="ECO:0000256" key="6">
    <source>
        <dbReference type="ARBA" id="ARBA00033711"/>
    </source>
</evidence>
<protein>
    <recommendedName>
        <fullName evidence="3 7">2-phosphosulfolactate phosphatase</fullName>
        <ecNumber evidence="3 7">3.1.3.71</ecNumber>
    </recommendedName>
</protein>
<evidence type="ECO:0000313" key="8">
    <source>
        <dbReference type="EMBL" id="PAV08045.1"/>
    </source>
</evidence>
<dbReference type="EMBL" id="LMVN01000003">
    <property type="protein sequence ID" value="PAV08045.1"/>
    <property type="molecule type" value="Genomic_DNA"/>
</dbReference>
<evidence type="ECO:0000256" key="7">
    <source>
        <dbReference type="NCBIfam" id="TIGR00298"/>
    </source>
</evidence>
<evidence type="ECO:0000256" key="1">
    <source>
        <dbReference type="ARBA" id="ARBA00001946"/>
    </source>
</evidence>
<evidence type="ECO:0000256" key="2">
    <source>
        <dbReference type="ARBA" id="ARBA00009997"/>
    </source>
</evidence>
<dbReference type="PANTHER" id="PTHR37311:SF1">
    <property type="entry name" value="2-PHOSPHOSULFOLACTATE PHOSPHATASE-RELATED"/>
    <property type="match status" value="1"/>
</dbReference>
<dbReference type="GO" id="GO:0000287">
    <property type="term" value="F:magnesium ion binding"/>
    <property type="evidence" value="ECO:0007669"/>
    <property type="project" value="InterPro"/>
</dbReference>
<dbReference type="GO" id="GO:0050545">
    <property type="term" value="F:sulfopyruvate decarboxylase activity"/>
    <property type="evidence" value="ECO:0007669"/>
    <property type="project" value="TreeGrafter"/>
</dbReference>
<dbReference type="Proteomes" id="UP000246004">
    <property type="component" value="Unassembled WGS sequence"/>
</dbReference>
<comment type="caution">
    <text evidence="8">The sequence shown here is derived from an EMBL/GenBank/DDBJ whole genome shotgun (WGS) entry which is preliminary data.</text>
</comment>
<accession>A0A2A2HFB4</accession>
<evidence type="ECO:0000256" key="3">
    <source>
        <dbReference type="ARBA" id="ARBA00012953"/>
    </source>
</evidence>
<organism evidence="8 10">
    <name type="scientific">Methanosphaera cuniculi</name>
    <dbReference type="NCBI Taxonomy" id="1077256"/>
    <lineage>
        <taxon>Archaea</taxon>
        <taxon>Methanobacteriati</taxon>
        <taxon>Methanobacteriota</taxon>
        <taxon>Methanomada group</taxon>
        <taxon>Methanobacteria</taxon>
        <taxon>Methanobacteriales</taxon>
        <taxon>Methanobacteriaceae</taxon>
        <taxon>Methanosphaera</taxon>
    </lineage>
</organism>
<evidence type="ECO:0000256" key="5">
    <source>
        <dbReference type="ARBA" id="ARBA00022842"/>
    </source>
</evidence>
<dbReference type="GO" id="GO:0019295">
    <property type="term" value="P:coenzyme M biosynthetic process"/>
    <property type="evidence" value="ECO:0007669"/>
    <property type="project" value="InterPro"/>
</dbReference>
<dbReference type="InterPro" id="IPR036702">
    <property type="entry name" value="ComB-like_sf"/>
</dbReference>
<dbReference type="Proteomes" id="UP000217528">
    <property type="component" value="Unassembled WGS sequence"/>
</dbReference>
<dbReference type="NCBIfam" id="TIGR00298">
    <property type="entry name" value="2-phosphosulfolactate phosphatase"/>
    <property type="match status" value="1"/>
</dbReference>
<dbReference type="InterPro" id="IPR027639">
    <property type="entry name" value="ComB_archaeal"/>
</dbReference>
<sequence>MINIKASLFDSTTDDTTVVCDLLRASTTITVALHNFACVIPVNTADEAFEIKDSLDSVTLAGEDDLNNIPGFDLSNSPTGILKIKDKDVLVLKTSNGTKVLEGIKQRDPDIKVLVGTSINAKSVAAKALELCDHEIELIMAGRRHIFNIEDAIGVGLIMEEIKKQAKDQNISIHMEESAKAVYLLAEDHKRAVDLIRHSDASVRLNKRDFHDDLILASRINICSNVGIYDNKEIYNINNKWEE</sequence>
<keyword evidence="4 9" id="KW-0378">Hydrolase</keyword>
<keyword evidence="10" id="KW-1185">Reference proteome</keyword>
<dbReference type="Pfam" id="PF04029">
    <property type="entry name" value="2-ph_phosp"/>
    <property type="match status" value="1"/>
</dbReference>
<keyword evidence="5" id="KW-0460">Magnesium</keyword>
<dbReference type="RefSeq" id="WP_245837623.1">
    <property type="nucleotide sequence ID" value="NZ_CAUHCB010000001.1"/>
</dbReference>
<dbReference type="Gene3D" id="3.90.1560.10">
    <property type="entry name" value="ComB-like"/>
    <property type="match status" value="1"/>
</dbReference>
<name>A0A2A2HFB4_9EURY</name>
<dbReference type="EC" id="3.1.3.71" evidence="3 7"/>